<dbReference type="GeneID" id="33315798"/>
<evidence type="ECO:0000313" key="1">
    <source>
        <dbReference type="EMBL" id="ASJ06902.1"/>
    </source>
</evidence>
<proteinExistence type="predicted"/>
<dbReference type="EMBL" id="CP015102">
    <property type="protein sequence ID" value="ASJ06902.1"/>
    <property type="molecule type" value="Genomic_DNA"/>
</dbReference>
<protein>
    <submittedName>
        <fullName evidence="1">Uncharacterized protein</fullName>
    </submittedName>
</protein>
<dbReference type="KEGG" id="tpaf:A3L08_05970"/>
<accession>A0A218P7Z9</accession>
<keyword evidence="2" id="KW-1185">Reference proteome</keyword>
<dbReference type="AlphaFoldDB" id="A0A218P7Z9"/>
<evidence type="ECO:0000313" key="2">
    <source>
        <dbReference type="Proteomes" id="UP000197418"/>
    </source>
</evidence>
<reference evidence="1 2" key="1">
    <citation type="submission" date="2016-04" db="EMBL/GenBank/DDBJ databases">
        <title>Complete genome sequence of Thermococcus pacificus type strain P4.</title>
        <authorList>
            <person name="Oger P.M."/>
        </authorList>
    </citation>
    <scope>NUCLEOTIDE SEQUENCE [LARGE SCALE GENOMIC DNA]</scope>
    <source>
        <strain evidence="1 2">P-4</strain>
    </source>
</reference>
<sequence>MNSETNVPDDYFYVLGRNGTVRKFDLGRGFLSLRNAFLVSNGSYVLTGFERPQPDGSPMSGYVMILNGTKVVWSRTFQINDPSCLCYIIPGWGKIDGNGCATFGLYDGYATYCNGKLTFHKEDNNP</sequence>
<dbReference type="RefSeq" id="WP_088854153.1">
    <property type="nucleotide sequence ID" value="NZ_CP015102.1"/>
</dbReference>
<name>A0A218P7Z9_9EURY</name>
<dbReference type="OrthoDB" id="88510at2157"/>
<dbReference type="Proteomes" id="UP000197418">
    <property type="component" value="Chromosome"/>
</dbReference>
<gene>
    <name evidence="1" type="ORF">A3L08_05970</name>
</gene>
<organism evidence="1 2">
    <name type="scientific">Thermococcus pacificus</name>
    <dbReference type="NCBI Taxonomy" id="71998"/>
    <lineage>
        <taxon>Archaea</taxon>
        <taxon>Methanobacteriati</taxon>
        <taxon>Methanobacteriota</taxon>
        <taxon>Thermococci</taxon>
        <taxon>Thermococcales</taxon>
        <taxon>Thermococcaceae</taxon>
        <taxon>Thermococcus</taxon>
    </lineage>
</organism>